<sequence>MVTNLNPKRIEFPITGPLLLPPMAAPVTAIVDDQDPRIVWTGTWHPFVDPSFGQYNRSFHSTGKDDTDAGPSRAAFSFNGTSLSVYTAVEMDTDVTVATCQLDSSTPMSAKRVRPMDNVVQFFQPICQFTDLDPSTEHKVVVEYVTGGRLNLDYMTYTPTESSGAVSVFVDDGDEGIVYTTPSGEEWVEDLLQGAVGGSRHSSGEVGAKATFHFNGTNVRVYASHPHDQGLSTSLYSIDSATPRTRYSSPSNFSWHQEVFDSGQLEDTEHTLTIEVEKGPVPLDYILYQSNQVQVAGSSINEQVNPPSSPSSPDMREEGLSSGAIAGIAVGVVVVIAAILAFMIFYIRRRRRNASYPSGEASVVSPAILNQALSTRQPSSRSISTKGQLTGANTTTTRCTDTTSPLTTHPTVSPLTTHPPHHAWADPLPAYSDVFPVGNSYEMRRHDPLATSHQHESPLLHENPPRRPRIDPGAGLLTVRNGEDTVVSSSSEGGCVPGSEGDHRTWTESSYFGGT</sequence>
<name>A0A5C3QSQ4_9AGAR</name>
<dbReference type="EMBL" id="ML178817">
    <property type="protein sequence ID" value="TFL05026.1"/>
    <property type="molecule type" value="Genomic_DNA"/>
</dbReference>
<reference evidence="7 8" key="1">
    <citation type="journal article" date="2019" name="Nat. Ecol. Evol.">
        <title>Megaphylogeny resolves global patterns of mushroom evolution.</title>
        <authorList>
            <person name="Varga T."/>
            <person name="Krizsan K."/>
            <person name="Foldi C."/>
            <person name="Dima B."/>
            <person name="Sanchez-Garcia M."/>
            <person name="Sanchez-Ramirez S."/>
            <person name="Szollosi G.J."/>
            <person name="Szarkandi J.G."/>
            <person name="Papp V."/>
            <person name="Albert L."/>
            <person name="Andreopoulos W."/>
            <person name="Angelini C."/>
            <person name="Antonin V."/>
            <person name="Barry K.W."/>
            <person name="Bougher N.L."/>
            <person name="Buchanan P."/>
            <person name="Buyck B."/>
            <person name="Bense V."/>
            <person name="Catcheside P."/>
            <person name="Chovatia M."/>
            <person name="Cooper J."/>
            <person name="Damon W."/>
            <person name="Desjardin D."/>
            <person name="Finy P."/>
            <person name="Geml J."/>
            <person name="Haridas S."/>
            <person name="Hughes K."/>
            <person name="Justo A."/>
            <person name="Karasinski D."/>
            <person name="Kautmanova I."/>
            <person name="Kiss B."/>
            <person name="Kocsube S."/>
            <person name="Kotiranta H."/>
            <person name="LaButti K.M."/>
            <person name="Lechner B.E."/>
            <person name="Liimatainen K."/>
            <person name="Lipzen A."/>
            <person name="Lukacs Z."/>
            <person name="Mihaltcheva S."/>
            <person name="Morgado L.N."/>
            <person name="Niskanen T."/>
            <person name="Noordeloos M.E."/>
            <person name="Ohm R.A."/>
            <person name="Ortiz-Santana B."/>
            <person name="Ovrebo C."/>
            <person name="Racz N."/>
            <person name="Riley R."/>
            <person name="Savchenko A."/>
            <person name="Shiryaev A."/>
            <person name="Soop K."/>
            <person name="Spirin V."/>
            <person name="Szebenyi C."/>
            <person name="Tomsovsky M."/>
            <person name="Tulloss R.E."/>
            <person name="Uehling J."/>
            <person name="Grigoriev I.V."/>
            <person name="Vagvolgyi C."/>
            <person name="Papp T."/>
            <person name="Martin F.M."/>
            <person name="Miettinen O."/>
            <person name="Hibbett D.S."/>
            <person name="Nagy L.G."/>
        </authorList>
    </citation>
    <scope>NUCLEOTIDE SEQUENCE [LARGE SCALE GENOMIC DNA]</scope>
    <source>
        <strain evidence="7 8">CBS 309.79</strain>
    </source>
</reference>
<keyword evidence="2 6" id="KW-0812">Transmembrane</keyword>
<feature type="compositionally biased region" description="Polar residues" evidence="5">
    <location>
        <begin position="374"/>
        <end position="388"/>
    </location>
</feature>
<proteinExistence type="predicted"/>
<keyword evidence="3 6" id="KW-1133">Transmembrane helix</keyword>
<keyword evidence="4 6" id="KW-0472">Membrane</keyword>
<comment type="subcellular location">
    <subcellularLocation>
        <location evidence="1">Membrane</location>
        <topology evidence="1">Single-pass membrane protein</topology>
    </subcellularLocation>
</comment>
<organism evidence="7 8">
    <name type="scientific">Pterulicium gracile</name>
    <dbReference type="NCBI Taxonomy" id="1884261"/>
    <lineage>
        <taxon>Eukaryota</taxon>
        <taxon>Fungi</taxon>
        <taxon>Dikarya</taxon>
        <taxon>Basidiomycota</taxon>
        <taxon>Agaricomycotina</taxon>
        <taxon>Agaricomycetes</taxon>
        <taxon>Agaricomycetidae</taxon>
        <taxon>Agaricales</taxon>
        <taxon>Pleurotineae</taxon>
        <taxon>Pterulaceae</taxon>
        <taxon>Pterulicium</taxon>
    </lineage>
</organism>
<dbReference type="Proteomes" id="UP000305067">
    <property type="component" value="Unassembled WGS sequence"/>
</dbReference>
<evidence type="ECO:0000256" key="1">
    <source>
        <dbReference type="ARBA" id="ARBA00004167"/>
    </source>
</evidence>
<evidence type="ECO:0000313" key="7">
    <source>
        <dbReference type="EMBL" id="TFL05026.1"/>
    </source>
</evidence>
<dbReference type="PANTHER" id="PTHR15549">
    <property type="entry name" value="PAIRED IMMUNOGLOBULIN-LIKE TYPE 2 RECEPTOR"/>
    <property type="match status" value="1"/>
</dbReference>
<evidence type="ECO:0000256" key="4">
    <source>
        <dbReference type="ARBA" id="ARBA00023136"/>
    </source>
</evidence>
<protein>
    <submittedName>
        <fullName evidence="7">Uncharacterized protein</fullName>
    </submittedName>
</protein>
<dbReference type="OrthoDB" id="3265734at2759"/>
<feature type="compositionally biased region" description="Basic and acidic residues" evidence="5">
    <location>
        <begin position="449"/>
        <end position="470"/>
    </location>
</feature>
<dbReference type="STRING" id="1884261.A0A5C3QSQ4"/>
<dbReference type="AlphaFoldDB" id="A0A5C3QSQ4"/>
<feature type="transmembrane region" description="Helical" evidence="6">
    <location>
        <begin position="324"/>
        <end position="347"/>
    </location>
</feature>
<evidence type="ECO:0000256" key="3">
    <source>
        <dbReference type="ARBA" id="ARBA00022989"/>
    </source>
</evidence>
<evidence type="ECO:0000313" key="8">
    <source>
        <dbReference type="Proteomes" id="UP000305067"/>
    </source>
</evidence>
<evidence type="ECO:0000256" key="6">
    <source>
        <dbReference type="SAM" id="Phobius"/>
    </source>
</evidence>
<accession>A0A5C3QSQ4</accession>
<dbReference type="InterPro" id="IPR051694">
    <property type="entry name" value="Immunoregulatory_rcpt-like"/>
</dbReference>
<evidence type="ECO:0000256" key="5">
    <source>
        <dbReference type="SAM" id="MobiDB-lite"/>
    </source>
</evidence>
<feature type="region of interest" description="Disordered" evidence="5">
    <location>
        <begin position="374"/>
        <end position="418"/>
    </location>
</feature>
<gene>
    <name evidence="7" type="ORF">BDV98DRAFT_561344</name>
</gene>
<keyword evidence="8" id="KW-1185">Reference proteome</keyword>
<feature type="region of interest" description="Disordered" evidence="5">
    <location>
        <begin position="449"/>
        <end position="515"/>
    </location>
</feature>
<feature type="compositionally biased region" description="Low complexity" evidence="5">
    <location>
        <begin position="390"/>
        <end position="418"/>
    </location>
</feature>
<dbReference type="GO" id="GO:0016020">
    <property type="term" value="C:membrane"/>
    <property type="evidence" value="ECO:0007669"/>
    <property type="project" value="UniProtKB-SubCell"/>
</dbReference>
<dbReference type="GO" id="GO:0071944">
    <property type="term" value="C:cell periphery"/>
    <property type="evidence" value="ECO:0007669"/>
    <property type="project" value="UniProtKB-ARBA"/>
</dbReference>
<dbReference type="Gene3D" id="2.60.120.260">
    <property type="entry name" value="Galactose-binding domain-like"/>
    <property type="match status" value="1"/>
</dbReference>
<evidence type="ECO:0000256" key="2">
    <source>
        <dbReference type="ARBA" id="ARBA00022692"/>
    </source>
</evidence>